<evidence type="ECO:0000313" key="3">
    <source>
        <dbReference type="Proteomes" id="UP001597183"/>
    </source>
</evidence>
<dbReference type="RefSeq" id="WP_317791772.1">
    <property type="nucleotide sequence ID" value="NZ_AP028461.1"/>
</dbReference>
<keyword evidence="1" id="KW-0472">Membrane</keyword>
<feature type="transmembrane region" description="Helical" evidence="1">
    <location>
        <begin position="51"/>
        <end position="74"/>
    </location>
</feature>
<dbReference type="EMBL" id="JBHTMK010000005">
    <property type="protein sequence ID" value="MFD1364281.1"/>
    <property type="molecule type" value="Genomic_DNA"/>
</dbReference>
<keyword evidence="1" id="KW-1133">Transmembrane helix</keyword>
<keyword evidence="3" id="KW-1185">Reference proteome</keyword>
<protein>
    <submittedName>
        <fullName evidence="2">Uncharacterized protein</fullName>
    </submittedName>
</protein>
<sequence>MTATSTNHSGNTLLAVLGIVAALADGMLAALGALAWEAYQDGAFTAAEAGPFIVMGVSGAVGAVIGLLAMIALLRGGHGRGLARATCELTWLRVGAVVIALLVLALVVGVAAAGVFGMVLAVGDACGGLVVTRVAARQSSDG</sequence>
<evidence type="ECO:0000313" key="2">
    <source>
        <dbReference type="EMBL" id="MFD1364281.1"/>
    </source>
</evidence>
<name>A0ABW4A1E5_9ACTN</name>
<organism evidence="2 3">
    <name type="scientific">Actinoplanes sichuanensis</name>
    <dbReference type="NCBI Taxonomy" id="512349"/>
    <lineage>
        <taxon>Bacteria</taxon>
        <taxon>Bacillati</taxon>
        <taxon>Actinomycetota</taxon>
        <taxon>Actinomycetes</taxon>
        <taxon>Micromonosporales</taxon>
        <taxon>Micromonosporaceae</taxon>
        <taxon>Actinoplanes</taxon>
    </lineage>
</organism>
<gene>
    <name evidence="2" type="ORF">ACFQ5G_02865</name>
</gene>
<feature type="transmembrane region" description="Helical" evidence="1">
    <location>
        <begin position="94"/>
        <end position="122"/>
    </location>
</feature>
<proteinExistence type="predicted"/>
<reference evidence="3" key="1">
    <citation type="journal article" date="2019" name="Int. J. Syst. Evol. Microbiol.">
        <title>The Global Catalogue of Microorganisms (GCM) 10K type strain sequencing project: providing services to taxonomists for standard genome sequencing and annotation.</title>
        <authorList>
            <consortium name="The Broad Institute Genomics Platform"/>
            <consortium name="The Broad Institute Genome Sequencing Center for Infectious Disease"/>
            <person name="Wu L."/>
            <person name="Ma J."/>
        </authorList>
    </citation>
    <scope>NUCLEOTIDE SEQUENCE [LARGE SCALE GENOMIC DNA]</scope>
    <source>
        <strain evidence="3">CCM 7526</strain>
    </source>
</reference>
<keyword evidence="1" id="KW-0812">Transmembrane</keyword>
<dbReference type="Proteomes" id="UP001597183">
    <property type="component" value="Unassembled WGS sequence"/>
</dbReference>
<accession>A0ABW4A1E5</accession>
<comment type="caution">
    <text evidence="2">The sequence shown here is derived from an EMBL/GenBank/DDBJ whole genome shotgun (WGS) entry which is preliminary data.</text>
</comment>
<evidence type="ECO:0000256" key="1">
    <source>
        <dbReference type="SAM" id="Phobius"/>
    </source>
</evidence>